<comment type="caution">
    <text evidence="3">The sequence shown here is derived from an EMBL/GenBank/DDBJ whole genome shotgun (WGS) entry which is preliminary data.</text>
</comment>
<organism evidence="3 4">
    <name type="scientific">Polarella glacialis</name>
    <name type="common">Dinoflagellate</name>
    <dbReference type="NCBI Taxonomy" id="89957"/>
    <lineage>
        <taxon>Eukaryota</taxon>
        <taxon>Sar</taxon>
        <taxon>Alveolata</taxon>
        <taxon>Dinophyceae</taxon>
        <taxon>Suessiales</taxon>
        <taxon>Suessiaceae</taxon>
        <taxon>Polarella</taxon>
    </lineage>
</organism>
<dbReference type="SUPFAM" id="SSF47113">
    <property type="entry name" value="Histone-fold"/>
    <property type="match status" value="1"/>
</dbReference>
<reference evidence="3" key="1">
    <citation type="submission" date="2021-02" db="EMBL/GenBank/DDBJ databases">
        <authorList>
            <person name="Dougan E. K."/>
            <person name="Rhodes N."/>
            <person name="Thang M."/>
            <person name="Chan C."/>
        </authorList>
    </citation>
    <scope>NUCLEOTIDE SEQUENCE</scope>
</reference>
<feature type="compositionally biased region" description="Low complexity" evidence="1">
    <location>
        <begin position="187"/>
        <end position="199"/>
    </location>
</feature>
<name>A0A813J0U4_POLGL</name>
<dbReference type="EMBL" id="CAJNNW010017964">
    <property type="protein sequence ID" value="CAE8662116.1"/>
    <property type="molecule type" value="Genomic_DNA"/>
</dbReference>
<sequence>MEGLLEGPGLFMEAPGGSSSSLQSFTPLGALLGAQSEAANGAAAAGDAGEGAVGSSLGSLSLPAAVLKRIARSAVPGVRLSSEALAALHRIAQVYVCFATDRGLGQVKAEGEKKKKGKSNPVLRKTLQTEHVMRFLSAEMPPLASKLASLCPELMPVEFKPAGVQLLEALHEQERKVQKAGERVEGGEAVASDEAAAASNPQSGDLSGFFGGKRPAESAATGAGKRARHAPSTSDEPTAAPVPLTRFFGASRPAAAAAPLEEGS</sequence>
<dbReference type="InterPro" id="IPR009072">
    <property type="entry name" value="Histone-fold"/>
</dbReference>
<dbReference type="EMBL" id="CAJNNV010024722">
    <property type="protein sequence ID" value="CAE8610532.1"/>
    <property type="molecule type" value="Genomic_DNA"/>
</dbReference>
<dbReference type="Gene3D" id="1.10.20.10">
    <property type="entry name" value="Histone, subunit A"/>
    <property type="match status" value="1"/>
</dbReference>
<feature type="compositionally biased region" description="Basic and acidic residues" evidence="1">
    <location>
        <begin position="177"/>
        <end position="186"/>
    </location>
</feature>
<gene>
    <name evidence="2" type="ORF">PGLA1383_LOCUS28348</name>
    <name evidence="3" type="ORF">PGLA2088_LOCUS14735</name>
</gene>
<dbReference type="GO" id="GO:0046982">
    <property type="term" value="F:protein heterodimerization activity"/>
    <property type="evidence" value="ECO:0007669"/>
    <property type="project" value="InterPro"/>
</dbReference>
<evidence type="ECO:0000256" key="1">
    <source>
        <dbReference type="SAM" id="MobiDB-lite"/>
    </source>
</evidence>
<proteinExistence type="predicted"/>
<evidence type="ECO:0000313" key="2">
    <source>
        <dbReference type="EMBL" id="CAE8610532.1"/>
    </source>
</evidence>
<protein>
    <submittedName>
        <fullName evidence="3">Uncharacterized protein</fullName>
    </submittedName>
</protein>
<dbReference type="Proteomes" id="UP000654075">
    <property type="component" value="Unassembled WGS sequence"/>
</dbReference>
<keyword evidence="5" id="KW-1185">Reference proteome</keyword>
<feature type="region of interest" description="Disordered" evidence="1">
    <location>
        <begin position="177"/>
        <end position="247"/>
    </location>
</feature>
<accession>A0A813J0U4</accession>
<dbReference type="Proteomes" id="UP000626109">
    <property type="component" value="Unassembled WGS sequence"/>
</dbReference>
<dbReference type="AlphaFoldDB" id="A0A813J0U4"/>
<evidence type="ECO:0000313" key="4">
    <source>
        <dbReference type="Proteomes" id="UP000626109"/>
    </source>
</evidence>
<evidence type="ECO:0000313" key="5">
    <source>
        <dbReference type="Proteomes" id="UP000654075"/>
    </source>
</evidence>
<evidence type="ECO:0000313" key="3">
    <source>
        <dbReference type="EMBL" id="CAE8662116.1"/>
    </source>
</evidence>